<protein>
    <recommendedName>
        <fullName evidence="5">Cytochrome c domain-containing protein</fullName>
    </recommendedName>
</protein>
<dbReference type="KEGG" id="mym:A176_005221"/>
<dbReference type="PROSITE" id="PS51007">
    <property type="entry name" value="CYTC"/>
    <property type="match status" value="1"/>
</dbReference>
<dbReference type="Pfam" id="PF21419">
    <property type="entry name" value="RoxA-like_Cyt-c"/>
    <property type="match status" value="1"/>
</dbReference>
<dbReference type="AlphaFoldDB" id="A0A0H4WZR3"/>
<dbReference type="GO" id="GO:0004130">
    <property type="term" value="F:cytochrome-c peroxidase activity"/>
    <property type="evidence" value="ECO:0007669"/>
    <property type="project" value="TreeGrafter"/>
</dbReference>
<dbReference type="InterPro" id="IPR036909">
    <property type="entry name" value="Cyt_c-like_dom_sf"/>
</dbReference>
<keyword evidence="1 4" id="KW-0349">Heme</keyword>
<dbReference type="PANTHER" id="PTHR30600:SF9">
    <property type="entry name" value="BLR7738 PROTEIN"/>
    <property type="match status" value="1"/>
</dbReference>
<dbReference type="SUPFAM" id="SSF46626">
    <property type="entry name" value="Cytochrome c"/>
    <property type="match status" value="1"/>
</dbReference>
<evidence type="ECO:0000313" key="6">
    <source>
        <dbReference type="EMBL" id="AKQ68309.1"/>
    </source>
</evidence>
<evidence type="ECO:0000313" key="7">
    <source>
        <dbReference type="Proteomes" id="UP000009026"/>
    </source>
</evidence>
<accession>A0A0H4WZR3</accession>
<dbReference type="Proteomes" id="UP000009026">
    <property type="component" value="Chromosome"/>
</dbReference>
<evidence type="ECO:0000256" key="4">
    <source>
        <dbReference type="PROSITE-ProRule" id="PRU00433"/>
    </source>
</evidence>
<dbReference type="InterPro" id="IPR009056">
    <property type="entry name" value="Cyt_c-like_dom"/>
</dbReference>
<reference evidence="6 7" key="1">
    <citation type="journal article" date="2016" name="PLoS ONE">
        <title>Complete Genome Sequence and Comparative Genomics of a Novel Myxobacterium Myxococcus hansupus.</title>
        <authorList>
            <person name="Sharma G."/>
            <person name="Narwani T."/>
            <person name="Subramanian S."/>
        </authorList>
    </citation>
    <scope>NUCLEOTIDE SEQUENCE [LARGE SCALE GENOMIC DNA]</scope>
    <source>
        <strain evidence="7">mixupus</strain>
    </source>
</reference>
<keyword evidence="7" id="KW-1185">Reference proteome</keyword>
<name>A0A0H4WZR3_9BACT</name>
<keyword evidence="2 4" id="KW-0479">Metal-binding</keyword>
<dbReference type="PATRIC" id="fig|1297742.4.peg.5300"/>
<dbReference type="EMBL" id="CP012109">
    <property type="protein sequence ID" value="AKQ68309.1"/>
    <property type="molecule type" value="Genomic_DNA"/>
</dbReference>
<proteinExistence type="predicted"/>
<dbReference type="eggNOG" id="COG1858">
    <property type="taxonomic scope" value="Bacteria"/>
</dbReference>
<dbReference type="GO" id="GO:0046872">
    <property type="term" value="F:metal ion binding"/>
    <property type="evidence" value="ECO:0007669"/>
    <property type="project" value="UniProtKB-KW"/>
</dbReference>
<evidence type="ECO:0000259" key="5">
    <source>
        <dbReference type="PROSITE" id="PS51007"/>
    </source>
</evidence>
<organism evidence="6 7">
    <name type="scientific">Pseudomyxococcus hansupus</name>
    <dbReference type="NCBI Taxonomy" id="1297742"/>
    <lineage>
        <taxon>Bacteria</taxon>
        <taxon>Pseudomonadati</taxon>
        <taxon>Myxococcota</taxon>
        <taxon>Myxococcia</taxon>
        <taxon>Myxococcales</taxon>
        <taxon>Cystobacterineae</taxon>
        <taxon>Myxococcaceae</taxon>
        <taxon>Pseudomyxococcus</taxon>
    </lineage>
</organism>
<feature type="domain" description="Cytochrome c" evidence="5">
    <location>
        <begin position="458"/>
        <end position="747"/>
    </location>
</feature>
<sequence length="747" mass="81046">MFHRARSCDLGTGDGFADALCEALDDEPSARPSASPSKKLAAGSAAVVAKREHAAKQEELMSVERMSFVGRRAPMRLVRGVSVMAMLAVPGVGAANDLLGSSRGGSVQWDFCYGKPDSAVLPVDPRTLVQPGISNGKAVHFNAYWKNCHVDPVAVKEVGAAKTCGELRARYTHGEGLLTNGHPGAGALFTGTDYTVPEAAFGIATFSAAQYNELWRVWGFPFRPDNFDTLVAQRYGSGLSPARNPYPLPGQFPNFSNGGSGQLPEMLTQLRNPDGSWSGRIGVTCHACHSGVVGKPSDGPGLGVQVGGGSSLADLDLFLSDLLPLGYPASLATFLNLNRTRGTNNASDINLAFLFPDENLLTPSEVIGLINSGSTAGMDTPAWWNMGHRPVKFVDGVFPMDAPRVDMVFYTPFIGLFGSAGGPLSEAGQDWMRENGPPLNTWVETLKSPPYPLPINRTLAEQGAVLFHSLDMWAPERNNVVPRPQGNGSCASCHGAYSARYVRDPSFLATPALEGMASYIVPLRIIGTDPVRVNTNNAAVQSAGAKNFFGYPTTAGTDQDCGPQNQPHIRGDRELGYLAPPLYGVWATAPYLHNGSVPNVWEVLKPSDRKPIWRRVSTPPRWDQPLVVMGFDTDLQRAYDATKLGWKYDTIPCRWRTPLNPTVSPYINCQPGDEFRTPLAQELMNVLFSNLIVSWNILFPPTRTRQQIEDRKIFNSNAFGQDNGGHEFNAVLTDPERLAIIEYLKTL</sequence>
<keyword evidence="3 4" id="KW-0408">Iron</keyword>
<gene>
    <name evidence="6" type="ORF">A176_005221</name>
</gene>
<evidence type="ECO:0000256" key="3">
    <source>
        <dbReference type="ARBA" id="ARBA00023004"/>
    </source>
</evidence>
<evidence type="ECO:0000256" key="2">
    <source>
        <dbReference type="ARBA" id="ARBA00022723"/>
    </source>
</evidence>
<dbReference type="STRING" id="1297742.A176_005221"/>
<dbReference type="InterPro" id="IPR051395">
    <property type="entry name" value="Cytochrome_c_Peroxidase/MauG"/>
</dbReference>
<dbReference type="GO" id="GO:0020037">
    <property type="term" value="F:heme binding"/>
    <property type="evidence" value="ECO:0007669"/>
    <property type="project" value="InterPro"/>
</dbReference>
<evidence type="ECO:0000256" key="1">
    <source>
        <dbReference type="ARBA" id="ARBA00022617"/>
    </source>
</evidence>
<dbReference type="Gene3D" id="1.10.760.10">
    <property type="entry name" value="Cytochrome c-like domain"/>
    <property type="match status" value="1"/>
</dbReference>
<dbReference type="GO" id="GO:0009055">
    <property type="term" value="F:electron transfer activity"/>
    <property type="evidence" value="ECO:0007669"/>
    <property type="project" value="InterPro"/>
</dbReference>
<dbReference type="PANTHER" id="PTHR30600">
    <property type="entry name" value="CYTOCHROME C PEROXIDASE-RELATED"/>
    <property type="match status" value="1"/>
</dbReference>